<proteinExistence type="predicted"/>
<protein>
    <submittedName>
        <fullName evidence="1">Uncharacterized protein</fullName>
    </submittedName>
</protein>
<name>A0A0A9K1S9_ARUDO</name>
<sequence length="79" mass="8682">MQEYETWGGRGRIQLYACIELFGQTGTTEASPTLGSSINVLISSDGLIPDSLWHSKSLRKKNYTFDGVNGHLEFSRTGG</sequence>
<dbReference type="EMBL" id="GBRH01217805">
    <property type="protein sequence ID" value="JAD80090.1"/>
    <property type="molecule type" value="Transcribed_RNA"/>
</dbReference>
<dbReference type="AlphaFoldDB" id="A0A0A9K1S9"/>
<reference evidence="1" key="2">
    <citation type="journal article" date="2015" name="Data Brief">
        <title>Shoot transcriptome of the giant reed, Arundo donax.</title>
        <authorList>
            <person name="Barrero R.A."/>
            <person name="Guerrero F.D."/>
            <person name="Moolhuijzen P."/>
            <person name="Goolsby J.A."/>
            <person name="Tidwell J."/>
            <person name="Bellgard S.E."/>
            <person name="Bellgard M.I."/>
        </authorList>
    </citation>
    <scope>NUCLEOTIDE SEQUENCE</scope>
    <source>
        <tissue evidence="1">Shoot tissue taken approximately 20 cm above the soil surface</tissue>
    </source>
</reference>
<reference evidence="1" key="1">
    <citation type="submission" date="2014-09" db="EMBL/GenBank/DDBJ databases">
        <authorList>
            <person name="Magalhaes I.L.F."/>
            <person name="Oliveira U."/>
            <person name="Santos F.R."/>
            <person name="Vidigal T.H.D.A."/>
            <person name="Brescovit A.D."/>
            <person name="Santos A.J."/>
        </authorList>
    </citation>
    <scope>NUCLEOTIDE SEQUENCE</scope>
    <source>
        <tissue evidence="1">Shoot tissue taken approximately 20 cm above the soil surface</tissue>
    </source>
</reference>
<evidence type="ECO:0000313" key="1">
    <source>
        <dbReference type="EMBL" id="JAD80090.1"/>
    </source>
</evidence>
<organism evidence="1">
    <name type="scientific">Arundo donax</name>
    <name type="common">Giant reed</name>
    <name type="synonym">Donax arundinaceus</name>
    <dbReference type="NCBI Taxonomy" id="35708"/>
    <lineage>
        <taxon>Eukaryota</taxon>
        <taxon>Viridiplantae</taxon>
        <taxon>Streptophyta</taxon>
        <taxon>Embryophyta</taxon>
        <taxon>Tracheophyta</taxon>
        <taxon>Spermatophyta</taxon>
        <taxon>Magnoliopsida</taxon>
        <taxon>Liliopsida</taxon>
        <taxon>Poales</taxon>
        <taxon>Poaceae</taxon>
        <taxon>PACMAD clade</taxon>
        <taxon>Arundinoideae</taxon>
        <taxon>Arundineae</taxon>
        <taxon>Arundo</taxon>
    </lineage>
</organism>
<accession>A0A0A9K1S9</accession>